<protein>
    <submittedName>
        <fullName evidence="3">Pyrophosphohydrolase</fullName>
    </submittedName>
</protein>
<dbReference type="SUPFAM" id="SSF101386">
    <property type="entry name" value="all-alpha NTP pyrophosphatases"/>
    <property type="match status" value="1"/>
</dbReference>
<proteinExistence type="predicted"/>
<dbReference type="Pfam" id="PF03819">
    <property type="entry name" value="MazG"/>
    <property type="match status" value="1"/>
</dbReference>
<sequence length="116" mass="13304">MNPLREHASLRDIQDYVAKLEAERGFEGRPATAQCLKLVEEIGEVCRAVAKLEGQPEDPQGRVNDLGEEAVDSLLMLVAVVNRYDIDLEDAFRRKEERNNRRVWHRPGHVQQSVQQ</sequence>
<dbReference type="PIRSF" id="PIRSF036521">
    <property type="entry name" value="UCP036521_pph"/>
    <property type="match status" value="1"/>
</dbReference>
<dbReference type="Proteomes" id="UP000323380">
    <property type="component" value="Unassembled WGS sequence"/>
</dbReference>
<evidence type="ECO:0000259" key="2">
    <source>
        <dbReference type="Pfam" id="PF03819"/>
    </source>
</evidence>
<dbReference type="Gene3D" id="1.10.287.1080">
    <property type="entry name" value="MazG-like"/>
    <property type="match status" value="1"/>
</dbReference>
<comment type="caution">
    <text evidence="3">The sequence shown here is derived from an EMBL/GenBank/DDBJ whole genome shotgun (WGS) entry which is preliminary data.</text>
</comment>
<dbReference type="InterPro" id="IPR004518">
    <property type="entry name" value="MazG-like_dom"/>
</dbReference>
<dbReference type="PANTHER" id="PTHR42702">
    <property type="entry name" value="NUCLEOTIDE PYROPHOSPHOHYDROLASE"/>
    <property type="match status" value="1"/>
</dbReference>
<evidence type="ECO:0000256" key="1">
    <source>
        <dbReference type="SAM" id="MobiDB-lite"/>
    </source>
</evidence>
<dbReference type="InterPro" id="IPR011411">
    <property type="entry name" value="MazG-related_YvdC"/>
</dbReference>
<dbReference type="STRING" id="1220554.GCA_001552135_02380"/>
<dbReference type="AlphaFoldDB" id="A0A5D0NXA2"/>
<evidence type="ECO:0000313" key="4">
    <source>
        <dbReference type="Proteomes" id="UP000323380"/>
    </source>
</evidence>
<dbReference type="RefSeq" id="WP_083980577.1">
    <property type="nucleotide sequence ID" value="NZ_VSFG01000001.1"/>
</dbReference>
<keyword evidence="3" id="KW-0378">Hydrolase</keyword>
<organism evidence="3 4">
    <name type="scientific">Actinomadura chibensis</name>
    <dbReference type="NCBI Taxonomy" id="392828"/>
    <lineage>
        <taxon>Bacteria</taxon>
        <taxon>Bacillati</taxon>
        <taxon>Actinomycetota</taxon>
        <taxon>Actinomycetes</taxon>
        <taxon>Streptosporangiales</taxon>
        <taxon>Thermomonosporaceae</taxon>
        <taxon>Actinomadura</taxon>
    </lineage>
</organism>
<keyword evidence="4" id="KW-1185">Reference proteome</keyword>
<evidence type="ECO:0000313" key="3">
    <source>
        <dbReference type="EMBL" id="TYB48621.1"/>
    </source>
</evidence>
<dbReference type="EMBL" id="VSFG01000001">
    <property type="protein sequence ID" value="TYB48621.1"/>
    <property type="molecule type" value="Genomic_DNA"/>
</dbReference>
<gene>
    <name evidence="3" type="ORF">FXF69_05385</name>
</gene>
<dbReference type="PANTHER" id="PTHR42702:SF1">
    <property type="entry name" value="REGULATORY PROTEIN FOR BETA-LACTAMASE"/>
    <property type="match status" value="1"/>
</dbReference>
<name>A0A5D0NXA2_9ACTN</name>
<feature type="domain" description="NTP pyrophosphohydrolase MazG-like" evidence="2">
    <location>
        <begin position="36"/>
        <end position="103"/>
    </location>
</feature>
<accession>A0A5D0NXA2</accession>
<reference evidence="3 4" key="1">
    <citation type="submission" date="2019-08" db="EMBL/GenBank/DDBJ databases">
        <title>Actinomadura sp. nov. CYP1-5 isolated from mountain soil.</title>
        <authorList>
            <person name="Songsumanus A."/>
            <person name="Kuncharoen N."/>
            <person name="Kudo T."/>
            <person name="Yuki M."/>
            <person name="Igarashi Y."/>
            <person name="Tanasupawat S."/>
        </authorList>
    </citation>
    <scope>NUCLEOTIDE SEQUENCE [LARGE SCALE GENOMIC DNA]</scope>
    <source>
        <strain evidence="3 4">JCM 14158</strain>
    </source>
</reference>
<dbReference type="GO" id="GO:0016787">
    <property type="term" value="F:hydrolase activity"/>
    <property type="evidence" value="ECO:0007669"/>
    <property type="project" value="UniProtKB-KW"/>
</dbReference>
<feature type="region of interest" description="Disordered" evidence="1">
    <location>
        <begin position="97"/>
        <end position="116"/>
    </location>
</feature>